<keyword evidence="5" id="KW-1185">Reference proteome</keyword>
<name>A0A0E0AYC4_9ORYZ</name>
<feature type="compositionally biased region" description="Polar residues" evidence="1">
    <location>
        <begin position="130"/>
        <end position="141"/>
    </location>
</feature>
<dbReference type="Pfam" id="PF06075">
    <property type="entry name" value="DUF936"/>
    <property type="match status" value="1"/>
</dbReference>
<feature type="compositionally biased region" description="Basic and acidic residues" evidence="1">
    <location>
        <begin position="322"/>
        <end position="335"/>
    </location>
</feature>
<feature type="compositionally biased region" description="Low complexity" evidence="1">
    <location>
        <begin position="195"/>
        <end position="212"/>
    </location>
</feature>
<evidence type="ECO:0000256" key="1">
    <source>
        <dbReference type="SAM" id="MobiDB-lite"/>
    </source>
</evidence>
<feature type="compositionally biased region" description="Polar residues" evidence="1">
    <location>
        <begin position="172"/>
        <end position="185"/>
    </location>
</feature>
<feature type="compositionally biased region" description="Polar residues" evidence="1">
    <location>
        <begin position="358"/>
        <end position="375"/>
    </location>
</feature>
<evidence type="ECO:0000313" key="4">
    <source>
        <dbReference type="EnsemblPlants" id="OGLUM08G23460.1"/>
    </source>
</evidence>
<reference evidence="4" key="2">
    <citation type="submission" date="2018-05" db="EMBL/GenBank/DDBJ databases">
        <title>OgluRS3 (Oryza glumaepatula Reference Sequence Version 3).</title>
        <authorList>
            <person name="Zhang J."/>
            <person name="Kudrna D."/>
            <person name="Lee S."/>
            <person name="Talag J."/>
            <person name="Welchert J."/>
            <person name="Wing R.A."/>
        </authorList>
    </citation>
    <scope>NUCLEOTIDE SEQUENCE [LARGE SCALE GENOMIC DNA]</scope>
</reference>
<feature type="region of interest" description="Disordered" evidence="1">
    <location>
        <begin position="661"/>
        <end position="697"/>
    </location>
</feature>
<reference evidence="4" key="1">
    <citation type="submission" date="2015-04" db="UniProtKB">
        <authorList>
            <consortium name="EnsemblPlants"/>
        </authorList>
    </citation>
    <scope>IDENTIFICATION</scope>
</reference>
<dbReference type="InterPro" id="IPR048297">
    <property type="entry name" value="DUF936_dom_pln"/>
</dbReference>
<dbReference type="eggNOG" id="ENOG502QV4V">
    <property type="taxonomic scope" value="Eukaryota"/>
</dbReference>
<feature type="domain" description="DUF936" evidence="2">
    <location>
        <begin position="4"/>
        <end position="119"/>
    </location>
</feature>
<accession>A0A0E0AYC4</accession>
<sequence>MASLVPGVLLKLLQHMNSDVKVAGEHRSSLLQVVSIVPALAGSDLFTNQGFYLKVSDSSHATYVSLPEEQHDLILSDTIQLGQFIHVDRLEAATPVPILRGVRPVPGRHACVGSPEDLVVTNSTFLGSKKAQQSINGSKDASTLSLEKEQSKLEKLKPSVKNNGAEIKKPQLTKSNSSLSKQALNSIIDKKEVVSSKTKPTSARSTPSSPTSVYSLPASFERFSNDIKQRTKSKGADKSSPSRLSLLEKAASVLKATTAGRKSSAGNLLSNTMSSIESGPKALRRSWEGNAEAKSKGNSDSKAAKTEKKSENRSTSTPRRKPLVEEKPLHKDDSKIQTPPRKSSASAPSDDSEKIVNKPSSPLRRTSGVSSNTNITNLVKIASNSKKLTDASASWTSLPPSLAKLGKELLKYRDAAQMAAVEAMQEASAAENLLRCLSSYAEVSSTAEEQNPQPAVEQFLALHAAMSRATVVADSLTKATATSTATSPDRSTPSEAAAVDEESLAVAVERRRRAASWVGAGLATDLSAFSLYNLKPPPAIAASPLAVVLVDESARPAAATKASPPAKSRLFPPKVKGRVGPVAAAVAAAPVPPPEWERGGGAEERGELARRLGEEARGWFLAFVERFLDADVAAAAAPWDRDRAARMLPQLKRVNDWLSEIAKPTEPPPPQSDADGEEASGGAPAVANGGGNTVPEETIERLRKKIYEYLLTNVDSAASVLGGAGAGAGEVALPAANGKRV</sequence>
<evidence type="ECO:0000259" key="3">
    <source>
        <dbReference type="Pfam" id="PF21647"/>
    </source>
</evidence>
<dbReference type="Pfam" id="PF21647">
    <property type="entry name" value="DUF6857"/>
    <property type="match status" value="1"/>
</dbReference>
<dbReference type="EnsemblPlants" id="OGLUM08G23460.1">
    <property type="protein sequence ID" value="OGLUM08G23460.1"/>
    <property type="gene ID" value="OGLUM08G23460"/>
</dbReference>
<dbReference type="STRING" id="40148.A0A0E0AYC4"/>
<feature type="compositionally biased region" description="Polar residues" evidence="1">
    <location>
        <begin position="260"/>
        <end position="277"/>
    </location>
</feature>
<dbReference type="AlphaFoldDB" id="A0A0E0AYC4"/>
<feature type="compositionally biased region" description="Polar residues" evidence="1">
    <location>
        <begin position="336"/>
        <end position="349"/>
    </location>
</feature>
<dbReference type="PANTHER" id="PTHR31928">
    <property type="entry name" value="EXPRESSED PROTEIN"/>
    <property type="match status" value="1"/>
</dbReference>
<proteinExistence type="predicted"/>
<evidence type="ECO:0008006" key="6">
    <source>
        <dbReference type="Google" id="ProtNLM"/>
    </source>
</evidence>
<protein>
    <recommendedName>
        <fullName evidence="6">DUF936 domain-containing protein</fullName>
    </recommendedName>
</protein>
<dbReference type="PANTHER" id="PTHR31928:SF4">
    <property type="entry name" value="OS08G0541500 PROTEIN"/>
    <property type="match status" value="1"/>
</dbReference>
<evidence type="ECO:0000313" key="5">
    <source>
        <dbReference type="Proteomes" id="UP000026961"/>
    </source>
</evidence>
<feature type="domain" description="DUF6857" evidence="3">
    <location>
        <begin position="383"/>
        <end position="720"/>
    </location>
</feature>
<dbReference type="Gramene" id="OGLUM08G23460.1">
    <property type="protein sequence ID" value="OGLUM08G23460.1"/>
    <property type="gene ID" value="OGLUM08G23460"/>
</dbReference>
<feature type="region of interest" description="Disordered" evidence="1">
    <location>
        <begin position="257"/>
        <end position="375"/>
    </location>
</feature>
<dbReference type="Proteomes" id="UP000026961">
    <property type="component" value="Chromosome 8"/>
</dbReference>
<organism evidence="4">
    <name type="scientific">Oryza glumipatula</name>
    <dbReference type="NCBI Taxonomy" id="40148"/>
    <lineage>
        <taxon>Eukaryota</taxon>
        <taxon>Viridiplantae</taxon>
        <taxon>Streptophyta</taxon>
        <taxon>Embryophyta</taxon>
        <taxon>Tracheophyta</taxon>
        <taxon>Spermatophyta</taxon>
        <taxon>Magnoliopsida</taxon>
        <taxon>Liliopsida</taxon>
        <taxon>Poales</taxon>
        <taxon>Poaceae</taxon>
        <taxon>BOP clade</taxon>
        <taxon>Oryzoideae</taxon>
        <taxon>Oryzeae</taxon>
        <taxon>Oryzinae</taxon>
        <taxon>Oryza</taxon>
    </lineage>
</organism>
<evidence type="ECO:0000259" key="2">
    <source>
        <dbReference type="Pfam" id="PF06075"/>
    </source>
</evidence>
<dbReference type="InterPro" id="IPR010341">
    <property type="entry name" value="DUF936_pln"/>
</dbReference>
<dbReference type="HOGENOM" id="CLU_009340_3_0_1"/>
<feature type="region of interest" description="Disordered" evidence="1">
    <location>
        <begin position="130"/>
        <end position="217"/>
    </location>
</feature>
<feature type="compositionally biased region" description="Basic and acidic residues" evidence="1">
    <location>
        <begin position="285"/>
        <end position="312"/>
    </location>
</feature>
<feature type="compositionally biased region" description="Basic and acidic residues" evidence="1">
    <location>
        <begin position="146"/>
        <end position="157"/>
    </location>
</feature>
<dbReference type="InterPro" id="IPR049172">
    <property type="entry name" value="DUF6857_pln"/>
</dbReference>